<evidence type="ECO:0000259" key="1">
    <source>
        <dbReference type="Pfam" id="PF08818"/>
    </source>
</evidence>
<accession>A0A4R3LM30</accession>
<dbReference type="RefSeq" id="WP_205984898.1">
    <property type="nucleotide sequence ID" value="NZ_MJEV01000051.1"/>
</dbReference>
<sequence length="117" mass="13231">MARLEHPLKGAIERLRAVILGSDPSIAEGVKWNAPSFRTRDYFATLHLRGKGVGVVLHCGVKSKPPAQRLAVQDETRMLDWLALDRAMVRFADEMDVDNRRAPFQCVLRSWVARIHA</sequence>
<gene>
    <name evidence="2" type="ORF">EDC25_101260</name>
</gene>
<dbReference type="Pfam" id="PF08818">
    <property type="entry name" value="DUF1801"/>
    <property type="match status" value="1"/>
</dbReference>
<dbReference type="SUPFAM" id="SSF159888">
    <property type="entry name" value="YdhG-like"/>
    <property type="match status" value="1"/>
</dbReference>
<dbReference type="Proteomes" id="UP000294599">
    <property type="component" value="Unassembled WGS sequence"/>
</dbReference>
<comment type="caution">
    <text evidence="2">The sequence shown here is derived from an EMBL/GenBank/DDBJ whole genome shotgun (WGS) entry which is preliminary data.</text>
</comment>
<evidence type="ECO:0000313" key="3">
    <source>
        <dbReference type="Proteomes" id="UP000294599"/>
    </source>
</evidence>
<name>A0A4R3LM30_9GAMM</name>
<dbReference type="InterPro" id="IPR014922">
    <property type="entry name" value="YdhG-like"/>
</dbReference>
<keyword evidence="3" id="KW-1185">Reference proteome</keyword>
<feature type="domain" description="YdhG-like" evidence="1">
    <location>
        <begin position="11"/>
        <end position="99"/>
    </location>
</feature>
<protein>
    <submittedName>
        <fullName evidence="2">Uncharacterized protein DUF1801</fullName>
    </submittedName>
</protein>
<reference evidence="2 3" key="1">
    <citation type="submission" date="2019-03" db="EMBL/GenBank/DDBJ databases">
        <title>Genomic Encyclopedia of Type Strains, Phase IV (KMG-IV): sequencing the most valuable type-strain genomes for metagenomic binning, comparative biology and taxonomic classification.</title>
        <authorList>
            <person name="Goeker M."/>
        </authorList>
    </citation>
    <scope>NUCLEOTIDE SEQUENCE [LARGE SCALE GENOMIC DNA]</scope>
    <source>
        <strain evidence="2 3">DSM 21944</strain>
    </source>
</reference>
<evidence type="ECO:0000313" key="2">
    <source>
        <dbReference type="EMBL" id="TCT01393.1"/>
    </source>
</evidence>
<dbReference type="AlphaFoldDB" id="A0A4R3LM30"/>
<organism evidence="2 3">
    <name type="scientific">Pseudofulvimonas gallinarii</name>
    <dbReference type="NCBI Taxonomy" id="634155"/>
    <lineage>
        <taxon>Bacteria</taxon>
        <taxon>Pseudomonadati</taxon>
        <taxon>Pseudomonadota</taxon>
        <taxon>Gammaproteobacteria</taxon>
        <taxon>Lysobacterales</taxon>
        <taxon>Rhodanobacteraceae</taxon>
        <taxon>Pseudofulvimonas</taxon>
    </lineage>
</organism>
<proteinExistence type="predicted"/>
<dbReference type="EMBL" id="SMAF01000001">
    <property type="protein sequence ID" value="TCT01393.1"/>
    <property type="molecule type" value="Genomic_DNA"/>
</dbReference>